<keyword evidence="6" id="KW-1185">Reference proteome</keyword>
<evidence type="ECO:0000313" key="5">
    <source>
        <dbReference type="EMBL" id="GAA0758065.1"/>
    </source>
</evidence>
<protein>
    <recommendedName>
        <fullName evidence="4">Transcriptional regulator LacI/GalR-like sensor domain-containing protein</fullName>
    </recommendedName>
</protein>
<proteinExistence type="predicted"/>
<accession>A0ABP3VI84</accession>
<evidence type="ECO:0000256" key="3">
    <source>
        <dbReference type="ARBA" id="ARBA00023163"/>
    </source>
</evidence>
<dbReference type="SUPFAM" id="SSF53822">
    <property type="entry name" value="Periplasmic binding protein-like I"/>
    <property type="match status" value="1"/>
</dbReference>
<evidence type="ECO:0000256" key="1">
    <source>
        <dbReference type="ARBA" id="ARBA00023015"/>
    </source>
</evidence>
<keyword evidence="3" id="KW-0804">Transcription</keyword>
<keyword evidence="2" id="KW-0238">DNA-binding</keyword>
<dbReference type="Proteomes" id="UP001500279">
    <property type="component" value="Unassembled WGS sequence"/>
</dbReference>
<dbReference type="InterPro" id="IPR028082">
    <property type="entry name" value="Peripla_BP_I"/>
</dbReference>
<sequence length="253" mass="27841">MQLVYERLEEALEVLRLSTRFDACVLQSYFDAIPLGLLSFLRERCGAVVVDGARVTGVDLDAVASDWRGALDMAIEQVVDAGHRRIALLAWPGAVQPLEGLRHHFVSLRRALRRQDREMPLIELGRIPKPQEGAPELVEDAFARVWEDKASRPTALLALGLGPSVLALSETIDRHRLHIPRDLSVVVLSHIDVADEINSRFDAVGSRSADAAHALVAQVRDRLEFPAKDPGTVYLANHYRKAGTLRAPSGAGK</sequence>
<evidence type="ECO:0000256" key="2">
    <source>
        <dbReference type="ARBA" id="ARBA00023125"/>
    </source>
</evidence>
<dbReference type="Gene3D" id="3.40.50.2300">
    <property type="match status" value="2"/>
</dbReference>
<reference evidence="6" key="1">
    <citation type="journal article" date="2019" name="Int. J. Syst. Evol. Microbiol.">
        <title>The Global Catalogue of Microorganisms (GCM) 10K type strain sequencing project: providing services to taxonomists for standard genome sequencing and annotation.</title>
        <authorList>
            <consortium name="The Broad Institute Genomics Platform"/>
            <consortium name="The Broad Institute Genome Sequencing Center for Infectious Disease"/>
            <person name="Wu L."/>
            <person name="Ma J."/>
        </authorList>
    </citation>
    <scope>NUCLEOTIDE SEQUENCE [LARGE SCALE GENOMIC DNA]</scope>
    <source>
        <strain evidence="6">JCM 15503</strain>
    </source>
</reference>
<evidence type="ECO:0000313" key="6">
    <source>
        <dbReference type="Proteomes" id="UP001500279"/>
    </source>
</evidence>
<dbReference type="InterPro" id="IPR046335">
    <property type="entry name" value="LacI/GalR-like_sensor"/>
</dbReference>
<dbReference type="Pfam" id="PF13377">
    <property type="entry name" value="Peripla_BP_3"/>
    <property type="match status" value="1"/>
</dbReference>
<evidence type="ECO:0000259" key="4">
    <source>
        <dbReference type="Pfam" id="PF13377"/>
    </source>
</evidence>
<gene>
    <name evidence="5" type="ORF">GCM10009107_38210</name>
</gene>
<name>A0ABP3VI84_9BURK</name>
<organism evidence="5 6">
    <name type="scientific">Ideonella azotifigens</name>
    <dbReference type="NCBI Taxonomy" id="513160"/>
    <lineage>
        <taxon>Bacteria</taxon>
        <taxon>Pseudomonadati</taxon>
        <taxon>Pseudomonadota</taxon>
        <taxon>Betaproteobacteria</taxon>
        <taxon>Burkholderiales</taxon>
        <taxon>Sphaerotilaceae</taxon>
        <taxon>Ideonella</taxon>
    </lineage>
</organism>
<comment type="caution">
    <text evidence="5">The sequence shown here is derived from an EMBL/GenBank/DDBJ whole genome shotgun (WGS) entry which is preliminary data.</text>
</comment>
<dbReference type="EMBL" id="BAAAEW010000025">
    <property type="protein sequence ID" value="GAA0758065.1"/>
    <property type="molecule type" value="Genomic_DNA"/>
</dbReference>
<keyword evidence="1" id="KW-0805">Transcription regulation</keyword>
<feature type="domain" description="Transcriptional regulator LacI/GalR-like sensor" evidence="4">
    <location>
        <begin position="76"/>
        <end position="234"/>
    </location>
</feature>